<dbReference type="InterPro" id="IPR023091">
    <property type="entry name" value="MetalPrtase_cat_dom_sf_prd"/>
</dbReference>
<dbReference type="EMBL" id="JAEVLS010000008">
    <property type="protein sequence ID" value="MBM0108251.1"/>
    <property type="molecule type" value="Genomic_DNA"/>
</dbReference>
<feature type="binding site" evidence="8">
    <location>
        <position position="129"/>
    </location>
    <ligand>
        <name>Zn(2+)</name>
        <dbReference type="ChEBI" id="CHEBI:29105"/>
        <note>catalytic</note>
    </ligand>
</feature>
<name>A0ABS1X4V3_9GAMM</name>
<evidence type="ECO:0000256" key="2">
    <source>
        <dbReference type="ARBA" id="ARBA00022517"/>
    </source>
</evidence>
<keyword evidence="5 8" id="KW-0255">Endonuclease</keyword>
<dbReference type="Proteomes" id="UP000661077">
    <property type="component" value="Unassembled WGS sequence"/>
</dbReference>
<comment type="function">
    <text evidence="8">Single strand-specific metallo-endoribonuclease involved in late-stage 70S ribosome quality control and in maturation of the 3' terminus of the 16S rRNA.</text>
</comment>
<comment type="subcellular location">
    <subcellularLocation>
        <location evidence="8">Cytoplasm</location>
    </subcellularLocation>
</comment>
<evidence type="ECO:0000256" key="3">
    <source>
        <dbReference type="ARBA" id="ARBA00022722"/>
    </source>
</evidence>
<keyword evidence="4 8" id="KW-0479">Metal-binding</keyword>
<comment type="caution">
    <text evidence="9">The sequence shown here is derived from an EMBL/GenBank/DDBJ whole genome shotgun (WGS) entry which is preliminary data.</text>
</comment>
<evidence type="ECO:0000313" key="10">
    <source>
        <dbReference type="Proteomes" id="UP000661077"/>
    </source>
</evidence>
<keyword evidence="6 8" id="KW-0378">Hydrolase</keyword>
<feature type="binding site" evidence="8">
    <location>
        <position position="123"/>
    </location>
    <ligand>
        <name>Zn(2+)</name>
        <dbReference type="ChEBI" id="CHEBI:29105"/>
        <note>catalytic</note>
    </ligand>
</feature>
<evidence type="ECO:0000256" key="7">
    <source>
        <dbReference type="ARBA" id="ARBA00022833"/>
    </source>
</evidence>
<dbReference type="PROSITE" id="PS01306">
    <property type="entry name" value="UPF0054"/>
    <property type="match status" value="1"/>
</dbReference>
<dbReference type="HAMAP" id="MF_00009">
    <property type="entry name" value="Endoribonucl_YbeY"/>
    <property type="match status" value="1"/>
</dbReference>
<comment type="cofactor">
    <cofactor evidence="8">
        <name>Zn(2+)</name>
        <dbReference type="ChEBI" id="CHEBI:29105"/>
    </cofactor>
    <text evidence="8">Binds 1 zinc ion.</text>
</comment>
<accession>A0ABS1X4V3</accession>
<proteinExistence type="inferred from homology"/>
<keyword evidence="2 8" id="KW-0690">Ribosome biogenesis</keyword>
<protein>
    <recommendedName>
        <fullName evidence="8">Endoribonuclease YbeY</fullName>
        <ecNumber evidence="8">3.1.-.-</ecNumber>
    </recommendedName>
</protein>
<dbReference type="InterPro" id="IPR020549">
    <property type="entry name" value="YbeY_CS"/>
</dbReference>
<comment type="similarity">
    <text evidence="1 8">Belongs to the endoribonuclease YbeY family.</text>
</comment>
<feature type="binding site" evidence="8">
    <location>
        <position position="119"/>
    </location>
    <ligand>
        <name>Zn(2+)</name>
        <dbReference type="ChEBI" id="CHEBI:29105"/>
        <note>catalytic</note>
    </ligand>
</feature>
<keyword evidence="10" id="KW-1185">Reference proteome</keyword>
<evidence type="ECO:0000256" key="4">
    <source>
        <dbReference type="ARBA" id="ARBA00022723"/>
    </source>
</evidence>
<reference evidence="9 10" key="1">
    <citation type="journal article" date="2021" name="Int. J. Syst. Evol. Microbiol.">
        <title>Steroidobacter gossypii sp. nov., isolated from soil of cotton cropping field.</title>
        <authorList>
            <person name="Huang R."/>
            <person name="Yang S."/>
            <person name="Zhen C."/>
            <person name="Liu W."/>
        </authorList>
    </citation>
    <scope>NUCLEOTIDE SEQUENCE [LARGE SCALE GENOMIC DNA]</scope>
    <source>
        <strain evidence="9 10">S1-65</strain>
    </source>
</reference>
<keyword evidence="7 8" id="KW-0862">Zinc</keyword>
<dbReference type="InterPro" id="IPR002036">
    <property type="entry name" value="YbeY"/>
</dbReference>
<organism evidence="9 10">
    <name type="scientific">Steroidobacter gossypii</name>
    <dbReference type="NCBI Taxonomy" id="2805490"/>
    <lineage>
        <taxon>Bacteria</taxon>
        <taxon>Pseudomonadati</taxon>
        <taxon>Pseudomonadota</taxon>
        <taxon>Gammaproteobacteria</taxon>
        <taxon>Steroidobacterales</taxon>
        <taxon>Steroidobacteraceae</taxon>
        <taxon>Steroidobacter</taxon>
    </lineage>
</organism>
<gene>
    <name evidence="8 9" type="primary">ybeY</name>
    <name evidence="9" type="ORF">JM946_26270</name>
</gene>
<evidence type="ECO:0000256" key="6">
    <source>
        <dbReference type="ARBA" id="ARBA00022801"/>
    </source>
</evidence>
<keyword evidence="8" id="KW-0963">Cytoplasm</keyword>
<dbReference type="SUPFAM" id="SSF55486">
    <property type="entry name" value="Metalloproteases ('zincins'), catalytic domain"/>
    <property type="match status" value="1"/>
</dbReference>
<sequence length="156" mass="17044">MASSRRGVPHARSLNRWAQAACAHHAPRGEGQLALTIRVVGAAESRRLNRTWRSKDKPTNVLSFPAAPLAPGDKGVPSRFFAKDFAELGDLAICAPVVAREAREQGKPAQAHWAHMVVHGVLHLLGFDHENDRDASVMEAREVKILALLGYDNPYA</sequence>
<dbReference type="EC" id="3.1.-.-" evidence="8"/>
<dbReference type="PANTHER" id="PTHR46986:SF1">
    <property type="entry name" value="ENDORIBONUCLEASE YBEY, CHLOROPLASTIC"/>
    <property type="match status" value="1"/>
</dbReference>
<evidence type="ECO:0000256" key="8">
    <source>
        <dbReference type="HAMAP-Rule" id="MF_00009"/>
    </source>
</evidence>
<dbReference type="Pfam" id="PF02130">
    <property type="entry name" value="YbeY"/>
    <property type="match status" value="1"/>
</dbReference>
<keyword evidence="8" id="KW-0698">rRNA processing</keyword>
<dbReference type="PANTHER" id="PTHR46986">
    <property type="entry name" value="ENDORIBONUCLEASE YBEY, CHLOROPLASTIC"/>
    <property type="match status" value="1"/>
</dbReference>
<evidence type="ECO:0000313" key="9">
    <source>
        <dbReference type="EMBL" id="MBM0108251.1"/>
    </source>
</evidence>
<dbReference type="RefSeq" id="WP_203170740.1">
    <property type="nucleotide sequence ID" value="NZ_JAEVLS010000008.1"/>
</dbReference>
<evidence type="ECO:0000256" key="5">
    <source>
        <dbReference type="ARBA" id="ARBA00022759"/>
    </source>
</evidence>
<dbReference type="NCBIfam" id="TIGR00043">
    <property type="entry name" value="rRNA maturation RNase YbeY"/>
    <property type="match status" value="1"/>
</dbReference>
<evidence type="ECO:0000256" key="1">
    <source>
        <dbReference type="ARBA" id="ARBA00010875"/>
    </source>
</evidence>
<dbReference type="Gene3D" id="3.40.390.30">
    <property type="entry name" value="Metalloproteases ('zincins'), catalytic domain"/>
    <property type="match status" value="1"/>
</dbReference>
<keyword evidence="3 8" id="KW-0540">Nuclease</keyword>